<dbReference type="OrthoDB" id="6627771at2"/>
<dbReference type="AlphaFoldDB" id="A0A0M4NST9"/>
<dbReference type="GO" id="GO:0003677">
    <property type="term" value="F:DNA binding"/>
    <property type="evidence" value="ECO:0007669"/>
    <property type="project" value="UniProtKB-KW"/>
</dbReference>
<dbReference type="CDD" id="cd07377">
    <property type="entry name" value="WHTH_GntR"/>
    <property type="match status" value="1"/>
</dbReference>
<feature type="domain" description="HTH gntR-type" evidence="4">
    <location>
        <begin position="12"/>
        <end position="79"/>
    </location>
</feature>
<accession>A0A0M4NST9</accession>
<dbReference type="InterPro" id="IPR011711">
    <property type="entry name" value="GntR_C"/>
</dbReference>
<dbReference type="Gene3D" id="1.10.10.10">
    <property type="entry name" value="Winged helix-like DNA-binding domain superfamily/Winged helix DNA-binding domain"/>
    <property type="match status" value="1"/>
</dbReference>
<keyword evidence="2" id="KW-0238">DNA-binding</keyword>
<dbReference type="SMART" id="SM00895">
    <property type="entry name" value="FCD"/>
    <property type="match status" value="1"/>
</dbReference>
<dbReference type="Pfam" id="PF00392">
    <property type="entry name" value="GntR"/>
    <property type="match status" value="1"/>
</dbReference>
<dbReference type="InterPro" id="IPR008920">
    <property type="entry name" value="TF_FadR/GntR_C"/>
</dbReference>
<dbReference type="SUPFAM" id="SSF48008">
    <property type="entry name" value="GntR ligand-binding domain-like"/>
    <property type="match status" value="1"/>
</dbReference>
<dbReference type="KEGG" id="tho:SP60_00900"/>
<proteinExistence type="predicted"/>
<dbReference type="STRING" id="1705394.SP60_00900"/>
<evidence type="ECO:0000256" key="3">
    <source>
        <dbReference type="ARBA" id="ARBA00023163"/>
    </source>
</evidence>
<keyword evidence="1" id="KW-0805">Transcription regulation</keyword>
<protein>
    <recommendedName>
        <fullName evidence="4">HTH gntR-type domain-containing protein</fullName>
    </recommendedName>
</protein>
<evidence type="ECO:0000256" key="2">
    <source>
        <dbReference type="ARBA" id="ARBA00023125"/>
    </source>
</evidence>
<evidence type="ECO:0000256" key="1">
    <source>
        <dbReference type="ARBA" id="ARBA00023015"/>
    </source>
</evidence>
<dbReference type="Proteomes" id="UP000058020">
    <property type="component" value="Chromosome"/>
</dbReference>
<dbReference type="PANTHER" id="PTHR43537:SF49">
    <property type="entry name" value="TRANSCRIPTIONAL REGULATORY PROTEIN"/>
    <property type="match status" value="1"/>
</dbReference>
<dbReference type="PROSITE" id="PS50949">
    <property type="entry name" value="HTH_GNTR"/>
    <property type="match status" value="1"/>
</dbReference>
<name>A0A0M4NST9_9GAMM</name>
<dbReference type="InterPro" id="IPR036388">
    <property type="entry name" value="WH-like_DNA-bd_sf"/>
</dbReference>
<dbReference type="GO" id="GO:0003700">
    <property type="term" value="F:DNA-binding transcription factor activity"/>
    <property type="evidence" value="ECO:0007669"/>
    <property type="project" value="InterPro"/>
</dbReference>
<dbReference type="RefSeq" id="WP_053950853.1">
    <property type="nucleotide sequence ID" value="NZ_CP010552.1"/>
</dbReference>
<dbReference type="EMBL" id="CP010552">
    <property type="protein sequence ID" value="ALE51932.1"/>
    <property type="molecule type" value="Genomic_DNA"/>
</dbReference>
<dbReference type="InterPro" id="IPR036390">
    <property type="entry name" value="WH_DNA-bd_sf"/>
</dbReference>
<sequence>MSINSLQASKQDTLSEHVFEQIKEDIITGVIPQGQKIGEADLAKSYHISRGPLREALQKLESIHLVDRRPHSGSRVITLDSTMMRDVYQMREAMEGFATRLACIAMSQADIDNLYRLLEKHESSIKRSEGQRYFQKEGDLDFHYYIFSKCQNQWLIDYLNNKLYQVLRMCRHRTSQMPFRVEPALHDHYAIVDAVNNRDPELAEILMRRHISGAWKMVENLLNQEENKE</sequence>
<dbReference type="PANTHER" id="PTHR43537">
    <property type="entry name" value="TRANSCRIPTIONAL REGULATOR, GNTR FAMILY"/>
    <property type="match status" value="1"/>
</dbReference>
<reference evidence="5 6" key="1">
    <citation type="journal article" date="2015" name="Genome Announc.">
        <title>Genome Sequence of 'Candidatus Thioglobus autotrophica' Strain EF1, a Chemoautotroph from the SUP05 Clade of Marine Gammaproteobacteria.</title>
        <authorList>
            <person name="Shah V."/>
            <person name="Morris R.M."/>
        </authorList>
    </citation>
    <scope>NUCLEOTIDE SEQUENCE [LARGE SCALE GENOMIC DNA]</scope>
    <source>
        <strain evidence="5 6">EF1</strain>
    </source>
</reference>
<dbReference type="SUPFAM" id="SSF46785">
    <property type="entry name" value="Winged helix' DNA-binding domain"/>
    <property type="match status" value="1"/>
</dbReference>
<dbReference type="SMART" id="SM00345">
    <property type="entry name" value="HTH_GNTR"/>
    <property type="match status" value="1"/>
</dbReference>
<dbReference type="Gene3D" id="1.20.120.530">
    <property type="entry name" value="GntR ligand-binding domain-like"/>
    <property type="match status" value="1"/>
</dbReference>
<dbReference type="InterPro" id="IPR000524">
    <property type="entry name" value="Tscrpt_reg_HTH_GntR"/>
</dbReference>
<evidence type="ECO:0000259" key="4">
    <source>
        <dbReference type="PROSITE" id="PS50949"/>
    </source>
</evidence>
<organism evidence="5 6">
    <name type="scientific">Candidatus Thioglobus autotrophicus</name>
    <dbReference type="NCBI Taxonomy" id="1705394"/>
    <lineage>
        <taxon>Bacteria</taxon>
        <taxon>Pseudomonadati</taxon>
        <taxon>Pseudomonadota</taxon>
        <taxon>Gammaproteobacteria</taxon>
        <taxon>Candidatus Pseudothioglobaceae</taxon>
        <taxon>Candidatus Thioglobus</taxon>
    </lineage>
</organism>
<dbReference type="Pfam" id="PF07729">
    <property type="entry name" value="FCD"/>
    <property type="match status" value="1"/>
</dbReference>
<evidence type="ECO:0000313" key="6">
    <source>
        <dbReference type="Proteomes" id="UP000058020"/>
    </source>
</evidence>
<dbReference type="PATRIC" id="fig|1705394.5.peg.180"/>
<keyword evidence="6" id="KW-1185">Reference proteome</keyword>
<evidence type="ECO:0000313" key="5">
    <source>
        <dbReference type="EMBL" id="ALE51932.1"/>
    </source>
</evidence>
<gene>
    <name evidence="5" type="ORF">SP60_00900</name>
</gene>
<keyword evidence="3" id="KW-0804">Transcription</keyword>